<accession>A0A8I6TJS2</accession>
<gene>
    <name evidence="3" type="primary">106670746</name>
</gene>
<dbReference type="EnsemblMetazoa" id="XM_014401330.2">
    <property type="protein sequence ID" value="XP_014256816.1"/>
    <property type="gene ID" value="LOC106670746"/>
</dbReference>
<dbReference type="PANTHER" id="PTHR10380:SF196">
    <property type="entry name" value="CUTICULAR PROTEIN 72EA"/>
    <property type="match status" value="1"/>
</dbReference>
<name>A0A8I6TJS2_CIMLE</name>
<dbReference type="InterPro" id="IPR050468">
    <property type="entry name" value="Cuticle_Struct_Prot"/>
</dbReference>
<proteinExistence type="predicted"/>
<evidence type="ECO:0000256" key="2">
    <source>
        <dbReference type="SAM" id="SignalP"/>
    </source>
</evidence>
<evidence type="ECO:0000313" key="3">
    <source>
        <dbReference type="EnsemblMetazoa" id="XP_014256816.1"/>
    </source>
</evidence>
<dbReference type="KEGG" id="clec:106670746"/>
<dbReference type="OrthoDB" id="6515429at2759"/>
<evidence type="ECO:0000313" key="4">
    <source>
        <dbReference type="Proteomes" id="UP000494040"/>
    </source>
</evidence>
<keyword evidence="4" id="KW-1185">Reference proteome</keyword>
<dbReference type="Pfam" id="PF00379">
    <property type="entry name" value="Chitin_bind_4"/>
    <property type="match status" value="1"/>
</dbReference>
<dbReference type="AlphaFoldDB" id="A0A8I6TJS2"/>
<keyword evidence="2" id="KW-0732">Signal</keyword>
<feature type="chain" id="PRO_5035215847" description="CPR type cuticle protein" evidence="2">
    <location>
        <begin position="16"/>
        <end position="404"/>
    </location>
</feature>
<reference evidence="3" key="1">
    <citation type="submission" date="2022-01" db="UniProtKB">
        <authorList>
            <consortium name="EnsemblMetazoa"/>
        </authorList>
    </citation>
    <scope>IDENTIFICATION</scope>
</reference>
<evidence type="ECO:0000256" key="1">
    <source>
        <dbReference type="PROSITE-ProRule" id="PRU00497"/>
    </source>
</evidence>
<dbReference type="PANTHER" id="PTHR10380">
    <property type="entry name" value="CUTICLE PROTEIN"/>
    <property type="match status" value="1"/>
</dbReference>
<dbReference type="Proteomes" id="UP000494040">
    <property type="component" value="Unassembled WGS sequence"/>
</dbReference>
<keyword evidence="1" id="KW-0193">Cuticle</keyword>
<dbReference type="InterPro" id="IPR000618">
    <property type="entry name" value="Insect_cuticle"/>
</dbReference>
<sequence>MKFLVLVCAIGLATATPVHVGHVASQYHAQDELGQYSYGYAGGPSAKHETRTADGVTRGGYSYVDAHGLVQSAQYVSDPHNGFRVAATNLPVGPAVPAKPAVVATAPAVVAAPAVVSAPAVVAAAPAVVAAPAAVAAPAVVTSDLPEVVAARSVLHGGLLSHSLYGAHSWSGLVHALKKRSLAVVPTYTHYPGSTAPLVHAAPAVVAHTPVVAHSAVYPTVYSHWGGLAHVLKKRSLAVVATPLTSYPGSTAPLAVAHAYAAPVVAHGYAAPVVAHGYAAPVVAHGYAGPFEHPHVAAAKAAHLVQQHNEAVRNVHGVGSVPEFSPADAPDVALVKHAHLTQQVHEAVRNTHGLVKRHAVLAAAPLAYAAPVVTAHSTVLTHTPLVRGFGYHTTAFTPALSYHW</sequence>
<dbReference type="GO" id="GO:0008010">
    <property type="term" value="F:structural constituent of chitin-based larval cuticle"/>
    <property type="evidence" value="ECO:0007669"/>
    <property type="project" value="TreeGrafter"/>
</dbReference>
<dbReference type="PROSITE" id="PS51155">
    <property type="entry name" value="CHIT_BIND_RR_2"/>
    <property type="match status" value="1"/>
</dbReference>
<dbReference type="GO" id="GO:0062129">
    <property type="term" value="C:chitin-based extracellular matrix"/>
    <property type="evidence" value="ECO:0007669"/>
    <property type="project" value="TreeGrafter"/>
</dbReference>
<protein>
    <recommendedName>
        <fullName evidence="5">CPR type cuticle protein</fullName>
    </recommendedName>
</protein>
<organism evidence="3 4">
    <name type="scientific">Cimex lectularius</name>
    <name type="common">Bed bug</name>
    <name type="synonym">Acanthia lectularia</name>
    <dbReference type="NCBI Taxonomy" id="79782"/>
    <lineage>
        <taxon>Eukaryota</taxon>
        <taxon>Metazoa</taxon>
        <taxon>Ecdysozoa</taxon>
        <taxon>Arthropoda</taxon>
        <taxon>Hexapoda</taxon>
        <taxon>Insecta</taxon>
        <taxon>Pterygota</taxon>
        <taxon>Neoptera</taxon>
        <taxon>Paraneoptera</taxon>
        <taxon>Hemiptera</taxon>
        <taxon>Heteroptera</taxon>
        <taxon>Panheteroptera</taxon>
        <taxon>Cimicomorpha</taxon>
        <taxon>Cimicidae</taxon>
        <taxon>Cimex</taxon>
    </lineage>
</organism>
<feature type="signal peptide" evidence="2">
    <location>
        <begin position="1"/>
        <end position="15"/>
    </location>
</feature>
<evidence type="ECO:0008006" key="5">
    <source>
        <dbReference type="Google" id="ProtNLM"/>
    </source>
</evidence>
<dbReference type="OMA" id="HNGFRVA"/>